<dbReference type="Pfam" id="PF00528">
    <property type="entry name" value="BPD_transp_1"/>
    <property type="match status" value="1"/>
</dbReference>
<keyword evidence="6 7" id="KW-0472">Membrane</keyword>
<feature type="transmembrane region" description="Helical" evidence="7">
    <location>
        <begin position="123"/>
        <end position="139"/>
    </location>
</feature>
<feature type="transmembrane region" description="Helical" evidence="7">
    <location>
        <begin position="202"/>
        <end position="222"/>
    </location>
</feature>
<feature type="transmembrane region" description="Helical" evidence="7">
    <location>
        <begin position="366"/>
        <end position="384"/>
    </location>
</feature>
<proteinExistence type="predicted"/>
<dbReference type="InterPro" id="IPR043429">
    <property type="entry name" value="ArtM/GltK/GlnP/TcyL/YhdX-like"/>
</dbReference>
<evidence type="ECO:0000256" key="3">
    <source>
        <dbReference type="ARBA" id="ARBA00022475"/>
    </source>
</evidence>
<evidence type="ECO:0000313" key="9">
    <source>
        <dbReference type="EMBL" id="SUZ79012.1"/>
    </source>
</evidence>
<keyword evidence="5 7" id="KW-1133">Transmembrane helix</keyword>
<evidence type="ECO:0000256" key="2">
    <source>
        <dbReference type="ARBA" id="ARBA00022448"/>
    </source>
</evidence>
<evidence type="ECO:0000256" key="7">
    <source>
        <dbReference type="SAM" id="Phobius"/>
    </source>
</evidence>
<organism evidence="9">
    <name type="scientific">marine metagenome</name>
    <dbReference type="NCBI Taxonomy" id="408172"/>
    <lineage>
        <taxon>unclassified sequences</taxon>
        <taxon>metagenomes</taxon>
        <taxon>ecological metagenomes</taxon>
    </lineage>
</organism>
<feature type="domain" description="ABC transmembrane type-1" evidence="8">
    <location>
        <begin position="428"/>
        <end position="623"/>
    </location>
</feature>
<reference evidence="9" key="1">
    <citation type="submission" date="2018-05" db="EMBL/GenBank/DDBJ databases">
        <authorList>
            <person name="Lanie J.A."/>
            <person name="Ng W.-L."/>
            <person name="Kazmierczak K.M."/>
            <person name="Andrzejewski T.M."/>
            <person name="Davidsen T.M."/>
            <person name="Wayne K.J."/>
            <person name="Tettelin H."/>
            <person name="Glass J.I."/>
            <person name="Rusch D."/>
            <person name="Podicherti R."/>
            <person name="Tsui H.-C.T."/>
            <person name="Winkler M.E."/>
        </authorList>
    </citation>
    <scope>NUCLEOTIDE SEQUENCE</scope>
</reference>
<name>A0A381QI47_9ZZZZ</name>
<feature type="transmembrane region" description="Helical" evidence="7">
    <location>
        <begin position="341"/>
        <end position="360"/>
    </location>
</feature>
<protein>
    <recommendedName>
        <fullName evidence="8">ABC transmembrane type-1 domain-containing protein</fullName>
    </recommendedName>
</protein>
<dbReference type="InterPro" id="IPR000515">
    <property type="entry name" value="MetI-like"/>
</dbReference>
<evidence type="ECO:0000256" key="6">
    <source>
        <dbReference type="ARBA" id="ARBA00023136"/>
    </source>
</evidence>
<feature type="transmembrane region" description="Helical" evidence="7">
    <location>
        <begin position="172"/>
        <end position="190"/>
    </location>
</feature>
<evidence type="ECO:0000259" key="8">
    <source>
        <dbReference type="PROSITE" id="PS50928"/>
    </source>
</evidence>
<sequence length="635" mass="69576">MTDITQISTGSNDELDAPEEAASLSVRQWLRTNLFSSWTNATLTLLGGFAGLLMLRGVLNFVFSENREWDAVRTNLRALMTLSYPESQYVRVWVALGFVVGLTGLSAGIWANWGGVSVKRMSTWLMATGGLIILCVLLREPSVLIDGEGKALRDVEGLVRRESFLSAMNDRLSWWIAAMLLLAVGTAIWSRYSDPIRRNVQVPVTTVVCAGLGLATLTLWLVPYGHYAFADGEYIAEPGSTVAFSTKMPWTVMWLLLVTFFLAARNLRETRWLGIAKGGSNLLWLISPMTLFWVVLRDPDLDYAHVLSTDLPMGVAFGLLGGVALWALTRVGVGEGGRLTAVALLGFAVFHWVAAFFGWYPMLQKARISFLLLALAALLAPNFIGEAAKRRQLIIGWLSAMALVHYLATMINTPSTVELQSTEFLGGLGLTLFVALIVVLLSFPLGVLLALGRTSKFPIFRILSTSYIEVIRGVPLISVLIFFSVMVPLFLPDGMELAELAAVLTGYTLFSAAYLAENVRGGLQSVTKGQYEAADAIGLTAAQRTGFIVLPQALRVSIPQLVGQVIATFKETSLLAIIGLFDFLRVANSVIPAQSEFMGVKREGILLVAMIYFFFNFTISKYSQRVERRVGLGDR</sequence>
<feature type="transmembrane region" description="Helical" evidence="7">
    <location>
        <begin position="473"/>
        <end position="491"/>
    </location>
</feature>
<feature type="transmembrane region" description="Helical" evidence="7">
    <location>
        <begin position="311"/>
        <end position="329"/>
    </location>
</feature>
<keyword evidence="4 7" id="KW-0812">Transmembrane</keyword>
<keyword evidence="3" id="KW-1003">Cell membrane</keyword>
<dbReference type="InterPro" id="IPR010065">
    <property type="entry name" value="AA_ABC_transptr_permease_3TM"/>
</dbReference>
<dbReference type="NCBIfam" id="TIGR01726">
    <property type="entry name" value="HEQRo_perm_3TM"/>
    <property type="match status" value="1"/>
</dbReference>
<dbReference type="SUPFAM" id="SSF161098">
    <property type="entry name" value="MetI-like"/>
    <property type="match status" value="1"/>
</dbReference>
<dbReference type="PANTHER" id="PTHR30614:SF41">
    <property type="entry name" value="INNER MEMBRANE AMINO-ACID ABC TRANSPORTER PERMEASE PROTEIN YHDY"/>
    <property type="match status" value="1"/>
</dbReference>
<dbReference type="GO" id="GO:0043190">
    <property type="term" value="C:ATP-binding cassette (ABC) transporter complex"/>
    <property type="evidence" value="ECO:0007669"/>
    <property type="project" value="InterPro"/>
</dbReference>
<dbReference type="GO" id="GO:0022857">
    <property type="term" value="F:transmembrane transporter activity"/>
    <property type="evidence" value="ECO:0007669"/>
    <property type="project" value="InterPro"/>
</dbReference>
<feature type="transmembrane region" description="Helical" evidence="7">
    <location>
        <begin position="248"/>
        <end position="267"/>
    </location>
</feature>
<feature type="transmembrane region" description="Helical" evidence="7">
    <location>
        <begin position="393"/>
        <end position="412"/>
    </location>
</feature>
<feature type="transmembrane region" description="Helical" evidence="7">
    <location>
        <begin position="603"/>
        <end position="619"/>
    </location>
</feature>
<dbReference type="GO" id="GO:0006865">
    <property type="term" value="P:amino acid transport"/>
    <property type="evidence" value="ECO:0007669"/>
    <property type="project" value="TreeGrafter"/>
</dbReference>
<accession>A0A381QI47</accession>
<dbReference type="AlphaFoldDB" id="A0A381QI47"/>
<gene>
    <name evidence="9" type="ORF">METZ01_LOCUS31866</name>
</gene>
<keyword evidence="2" id="KW-0813">Transport</keyword>
<feature type="transmembrane region" description="Helical" evidence="7">
    <location>
        <begin position="279"/>
        <end position="296"/>
    </location>
</feature>
<dbReference type="PANTHER" id="PTHR30614">
    <property type="entry name" value="MEMBRANE COMPONENT OF AMINO ACID ABC TRANSPORTER"/>
    <property type="match status" value="1"/>
</dbReference>
<evidence type="ECO:0000256" key="5">
    <source>
        <dbReference type="ARBA" id="ARBA00022989"/>
    </source>
</evidence>
<feature type="transmembrane region" description="Helical" evidence="7">
    <location>
        <begin position="424"/>
        <end position="452"/>
    </location>
</feature>
<dbReference type="PROSITE" id="PS50928">
    <property type="entry name" value="ABC_TM1"/>
    <property type="match status" value="1"/>
</dbReference>
<dbReference type="Gene3D" id="1.10.3720.10">
    <property type="entry name" value="MetI-like"/>
    <property type="match status" value="1"/>
</dbReference>
<feature type="transmembrane region" description="Helical" evidence="7">
    <location>
        <begin position="37"/>
        <end position="59"/>
    </location>
</feature>
<feature type="transmembrane region" description="Helical" evidence="7">
    <location>
        <begin position="90"/>
        <end position="111"/>
    </location>
</feature>
<dbReference type="CDD" id="cd06261">
    <property type="entry name" value="TM_PBP2"/>
    <property type="match status" value="1"/>
</dbReference>
<comment type="subcellular location">
    <subcellularLocation>
        <location evidence="1">Cell membrane</location>
        <topology evidence="1">Multi-pass membrane protein</topology>
    </subcellularLocation>
</comment>
<dbReference type="EMBL" id="UINC01001372">
    <property type="protein sequence ID" value="SUZ79012.1"/>
    <property type="molecule type" value="Genomic_DNA"/>
</dbReference>
<evidence type="ECO:0000256" key="4">
    <source>
        <dbReference type="ARBA" id="ARBA00022692"/>
    </source>
</evidence>
<dbReference type="InterPro" id="IPR035906">
    <property type="entry name" value="MetI-like_sf"/>
</dbReference>
<evidence type="ECO:0000256" key="1">
    <source>
        <dbReference type="ARBA" id="ARBA00004651"/>
    </source>
</evidence>